<keyword evidence="2" id="KW-1185">Reference proteome</keyword>
<gene>
    <name evidence="1" type="ORF">AMORRO_LOCUS13029</name>
</gene>
<name>A0A9N9NA59_9GLOM</name>
<dbReference type="Proteomes" id="UP000789342">
    <property type="component" value="Unassembled WGS sequence"/>
</dbReference>
<proteinExistence type="predicted"/>
<evidence type="ECO:0000313" key="1">
    <source>
        <dbReference type="EMBL" id="CAG8716325.1"/>
    </source>
</evidence>
<feature type="non-terminal residue" evidence="1">
    <location>
        <position position="1"/>
    </location>
</feature>
<sequence>SYIKSRINRDPRRPLKGPHYTIDLSKMLTKCQCHNTGTHIIVPTSEVMSLWTYSKNNQHYLANASKEIIEQLQVHPEANATLTIMINNNLSGKNTIQLNVNM</sequence>
<accession>A0A9N9NA59</accession>
<evidence type="ECO:0000313" key="2">
    <source>
        <dbReference type="Proteomes" id="UP000789342"/>
    </source>
</evidence>
<comment type="caution">
    <text evidence="1">The sequence shown here is derived from an EMBL/GenBank/DDBJ whole genome shotgun (WGS) entry which is preliminary data.</text>
</comment>
<organism evidence="1 2">
    <name type="scientific">Acaulospora morrowiae</name>
    <dbReference type="NCBI Taxonomy" id="94023"/>
    <lineage>
        <taxon>Eukaryota</taxon>
        <taxon>Fungi</taxon>
        <taxon>Fungi incertae sedis</taxon>
        <taxon>Mucoromycota</taxon>
        <taxon>Glomeromycotina</taxon>
        <taxon>Glomeromycetes</taxon>
        <taxon>Diversisporales</taxon>
        <taxon>Acaulosporaceae</taxon>
        <taxon>Acaulospora</taxon>
    </lineage>
</organism>
<dbReference type="AlphaFoldDB" id="A0A9N9NA59"/>
<dbReference type="EMBL" id="CAJVPV010020929">
    <property type="protein sequence ID" value="CAG8716325.1"/>
    <property type="molecule type" value="Genomic_DNA"/>
</dbReference>
<feature type="non-terminal residue" evidence="1">
    <location>
        <position position="102"/>
    </location>
</feature>
<protein>
    <submittedName>
        <fullName evidence="1">11377_t:CDS:1</fullName>
    </submittedName>
</protein>
<reference evidence="1" key="1">
    <citation type="submission" date="2021-06" db="EMBL/GenBank/DDBJ databases">
        <authorList>
            <person name="Kallberg Y."/>
            <person name="Tangrot J."/>
            <person name="Rosling A."/>
        </authorList>
    </citation>
    <scope>NUCLEOTIDE SEQUENCE</scope>
    <source>
        <strain evidence="1">CL551</strain>
    </source>
</reference>